<dbReference type="Proteomes" id="UP000193144">
    <property type="component" value="Unassembled WGS sequence"/>
</dbReference>
<organism evidence="1 2">
    <name type="scientific">Clohesyomyces aquaticus</name>
    <dbReference type="NCBI Taxonomy" id="1231657"/>
    <lineage>
        <taxon>Eukaryota</taxon>
        <taxon>Fungi</taxon>
        <taxon>Dikarya</taxon>
        <taxon>Ascomycota</taxon>
        <taxon>Pezizomycotina</taxon>
        <taxon>Dothideomycetes</taxon>
        <taxon>Pleosporomycetidae</taxon>
        <taxon>Pleosporales</taxon>
        <taxon>Lindgomycetaceae</taxon>
        <taxon>Clohesyomyces</taxon>
    </lineage>
</organism>
<sequence>MAARFVLTKRFPLTAAVAGKRTPAFARLNSSSSASRAARVIEMAAQAEKPTAFEASIPVLWALCGAAAFATWNRIDDKGEDHVEKLLIV</sequence>
<comment type="caution">
    <text evidence="1">The sequence shown here is derived from an EMBL/GenBank/DDBJ whole genome shotgun (WGS) entry which is preliminary data.</text>
</comment>
<evidence type="ECO:0000313" key="2">
    <source>
        <dbReference type="Proteomes" id="UP000193144"/>
    </source>
</evidence>
<name>A0A1Y1ZIC3_9PLEO</name>
<keyword evidence="2" id="KW-1185">Reference proteome</keyword>
<proteinExistence type="predicted"/>
<dbReference type="OrthoDB" id="3932250at2759"/>
<reference evidence="1 2" key="1">
    <citation type="submission" date="2016-07" db="EMBL/GenBank/DDBJ databases">
        <title>Pervasive Adenine N6-methylation of Active Genes in Fungi.</title>
        <authorList>
            <consortium name="DOE Joint Genome Institute"/>
            <person name="Mondo S.J."/>
            <person name="Dannebaum R.O."/>
            <person name="Kuo R.C."/>
            <person name="Labutti K."/>
            <person name="Haridas S."/>
            <person name="Kuo A."/>
            <person name="Salamov A."/>
            <person name="Ahrendt S.R."/>
            <person name="Lipzen A."/>
            <person name="Sullivan W."/>
            <person name="Andreopoulos W.B."/>
            <person name="Clum A."/>
            <person name="Lindquist E."/>
            <person name="Daum C."/>
            <person name="Ramamoorthy G.K."/>
            <person name="Gryganskyi A."/>
            <person name="Culley D."/>
            <person name="Magnuson J.K."/>
            <person name="James T.Y."/>
            <person name="O'Malley M.A."/>
            <person name="Stajich J.E."/>
            <person name="Spatafora J.W."/>
            <person name="Visel A."/>
            <person name="Grigoriev I.V."/>
        </authorList>
    </citation>
    <scope>NUCLEOTIDE SEQUENCE [LARGE SCALE GENOMIC DNA]</scope>
    <source>
        <strain evidence="1 2">CBS 115471</strain>
    </source>
</reference>
<protein>
    <submittedName>
        <fullName evidence="1">Uncharacterized protein</fullName>
    </submittedName>
</protein>
<gene>
    <name evidence="1" type="ORF">BCR34DRAFT_602467</name>
</gene>
<accession>A0A1Y1ZIC3</accession>
<evidence type="ECO:0000313" key="1">
    <source>
        <dbReference type="EMBL" id="ORY10008.1"/>
    </source>
</evidence>
<dbReference type="AlphaFoldDB" id="A0A1Y1ZIC3"/>
<dbReference type="EMBL" id="MCFA01000079">
    <property type="protein sequence ID" value="ORY10008.1"/>
    <property type="molecule type" value="Genomic_DNA"/>
</dbReference>